<dbReference type="GO" id="GO:0005829">
    <property type="term" value="C:cytosol"/>
    <property type="evidence" value="ECO:0007669"/>
    <property type="project" value="TreeGrafter"/>
</dbReference>
<dbReference type="GO" id="GO:0033856">
    <property type="term" value="F:pyridoxine 5'-phosphate synthase activity"/>
    <property type="evidence" value="ECO:0007669"/>
    <property type="project" value="UniProtKB-UniRule"/>
</dbReference>
<evidence type="ECO:0000256" key="4">
    <source>
        <dbReference type="HAMAP-Rule" id="MF_00279"/>
    </source>
</evidence>
<name>A0A3S7J9F8_9PROT</name>
<comment type="similarity">
    <text evidence="4">Belongs to the PNP synthase family.</text>
</comment>
<evidence type="ECO:0000256" key="3">
    <source>
        <dbReference type="ARBA" id="ARBA00023096"/>
    </source>
</evidence>
<feature type="binding site" evidence="4">
    <location>
        <position position="115"/>
    </location>
    <ligand>
        <name>1-deoxy-D-xylulose 5-phosphate</name>
        <dbReference type="ChEBI" id="CHEBI:57792"/>
    </ligand>
</feature>
<comment type="pathway">
    <text evidence="4">Cofactor biosynthesis; pyridoxine 5'-phosphate biosynthesis; pyridoxine 5'-phosphate from D-erythrose 4-phosphate: step 5/5.</text>
</comment>
<feature type="site" description="Transition state stabilizer" evidence="4">
    <location>
        <position position="166"/>
    </location>
</feature>
<dbReference type="PANTHER" id="PTHR30456">
    <property type="entry name" value="PYRIDOXINE 5'-PHOSPHATE SYNTHASE"/>
    <property type="match status" value="1"/>
</dbReference>
<dbReference type="HAMAP" id="MF_00279">
    <property type="entry name" value="PdxJ"/>
    <property type="match status" value="1"/>
</dbReference>
<dbReference type="AlphaFoldDB" id="A0A3S7J9F8"/>
<dbReference type="InterPro" id="IPR004569">
    <property type="entry name" value="PyrdxlP_synth_PdxJ"/>
</dbReference>
<comment type="subunit">
    <text evidence="4">Homooctamer; tetramer of dimers.</text>
</comment>
<evidence type="ECO:0000313" key="7">
    <source>
        <dbReference type="Proteomes" id="UP000266796"/>
    </source>
</evidence>
<dbReference type="KEGG" id="kso:CKSOR_00180"/>
<dbReference type="Pfam" id="PF03740">
    <property type="entry name" value="PdxJ"/>
    <property type="match status" value="1"/>
</dbReference>
<dbReference type="SUPFAM" id="SSF63892">
    <property type="entry name" value="Pyridoxine 5'-phosphate synthase"/>
    <property type="match status" value="1"/>
</dbReference>
<evidence type="ECO:0000256" key="5">
    <source>
        <dbReference type="NCBIfam" id="TIGR00559"/>
    </source>
</evidence>
<organism evidence="6 7">
    <name type="scientific">Candidatus Kinetoplastidibacterium kentomonadis</name>
    <dbReference type="NCBI Taxonomy" id="1576550"/>
    <lineage>
        <taxon>Bacteria</taxon>
        <taxon>Pseudomonadati</taxon>
        <taxon>Pseudomonadota</taxon>
        <taxon>Betaproteobacteria</taxon>
        <taxon>Candidatus Kinetoplastidibacterium</taxon>
    </lineage>
</organism>
<protein>
    <recommendedName>
        <fullName evidence="4 5">Pyridoxine 5'-phosphate synthase</fullName>
        <shortName evidence="4">PNP synthase</shortName>
        <ecNumber evidence="4 5">2.6.99.2</ecNumber>
    </recommendedName>
</protein>
<comment type="subcellular location">
    <subcellularLocation>
        <location evidence="4">Cytoplasm</location>
    </subcellularLocation>
</comment>
<comment type="function">
    <text evidence="4">Catalyzes the complicated ring closure reaction between the two acyclic compounds 1-deoxy-D-xylulose-5-phosphate (DXP) and 3-amino-2-oxopropyl phosphate (1-amino-acetone-3-phosphate or AAP) to form pyridoxine 5'-phosphate (PNP) and inorganic phosphate.</text>
</comment>
<feature type="binding site" evidence="4">
    <location>
        <begin position="23"/>
        <end position="24"/>
    </location>
    <ligand>
        <name>1-deoxy-D-xylulose 5-phosphate</name>
        <dbReference type="ChEBI" id="CHEBI:57792"/>
    </ligand>
</feature>
<feature type="binding site" evidence="4">
    <location>
        <begin position="228"/>
        <end position="229"/>
    </location>
    <ligand>
        <name>3-amino-2-oxopropyl phosphate</name>
        <dbReference type="ChEBI" id="CHEBI:57279"/>
    </ligand>
</feature>
<dbReference type="NCBIfam" id="TIGR00559">
    <property type="entry name" value="pdxJ"/>
    <property type="match status" value="1"/>
</dbReference>
<feature type="binding site" evidence="4">
    <location>
        <position position="21"/>
    </location>
    <ligand>
        <name>3-amino-2-oxopropyl phosphate</name>
        <dbReference type="ChEBI" id="CHEBI:57279"/>
    </ligand>
</feature>
<feature type="binding site" evidence="4">
    <location>
        <position position="32"/>
    </location>
    <ligand>
        <name>3-amino-2-oxopropyl phosphate</name>
        <dbReference type="ChEBI" id="CHEBI:57279"/>
    </ligand>
</feature>
<sequence length="260" mass="29312">MFFSKYSLDIRRFILIKLGVNIDHIATIRQQRRGKYPDLLDAALICKNAGADIITLHLREDRRHIQDHDVFGIKSNMINTDINMECAVVSEILDIACKVKPYSVCLVPERREELTTEGGLNITKDYNKIYKAIKNLKDYNIQVSLFIDPEYEQIEAAFHAGADAIELHTGKYANLTLNYDINEELNRINNAVISAIKFGLKVNAGHGLDYSNISKIASIKGISELNIGFSIISKAIFSGLYEAVKDMKSLIHKSSLNSLY</sequence>
<keyword evidence="2 4" id="KW-0808">Transferase</keyword>
<keyword evidence="3 4" id="KW-0664">Pyridoxine biosynthesis</keyword>
<dbReference type="GO" id="GO:0008615">
    <property type="term" value="P:pyridoxine biosynthetic process"/>
    <property type="evidence" value="ECO:0007669"/>
    <property type="project" value="UniProtKB-UniRule"/>
</dbReference>
<keyword evidence="1 4" id="KW-0963">Cytoplasm</keyword>
<dbReference type="CDD" id="cd00003">
    <property type="entry name" value="PNPsynthase"/>
    <property type="match status" value="1"/>
</dbReference>
<feature type="active site" description="Proton acceptor" evidence="4">
    <location>
        <position position="57"/>
    </location>
</feature>
<accession>A0A3S7J9F8</accession>
<dbReference type="UniPathway" id="UPA00244">
    <property type="reaction ID" value="UER00313"/>
</dbReference>
<dbReference type="NCBIfam" id="NF003627">
    <property type="entry name" value="PRK05265.1-5"/>
    <property type="match status" value="1"/>
</dbReference>
<dbReference type="Gene3D" id="3.20.20.70">
    <property type="entry name" value="Aldolase class I"/>
    <property type="match status" value="1"/>
</dbReference>
<evidence type="ECO:0000256" key="1">
    <source>
        <dbReference type="ARBA" id="ARBA00022490"/>
    </source>
</evidence>
<evidence type="ECO:0000256" key="2">
    <source>
        <dbReference type="ARBA" id="ARBA00022679"/>
    </source>
</evidence>
<keyword evidence="7" id="KW-1185">Reference proteome</keyword>
<feature type="binding site" evidence="4">
    <location>
        <position position="59"/>
    </location>
    <ligand>
        <name>1-deoxy-D-xylulose 5-phosphate</name>
        <dbReference type="ChEBI" id="CHEBI:57792"/>
    </ligand>
</feature>
<feature type="active site" description="Proton donor" evidence="4">
    <location>
        <position position="206"/>
    </location>
</feature>
<evidence type="ECO:0000313" key="6">
    <source>
        <dbReference type="EMBL" id="AWD32307.1"/>
    </source>
</evidence>
<dbReference type="EMBL" id="CP025628">
    <property type="protein sequence ID" value="AWD32307.1"/>
    <property type="molecule type" value="Genomic_DNA"/>
</dbReference>
<dbReference type="InterPro" id="IPR013785">
    <property type="entry name" value="Aldolase_TIM"/>
</dbReference>
<feature type="active site" description="Proton acceptor" evidence="4">
    <location>
        <position position="85"/>
    </location>
</feature>
<dbReference type="Proteomes" id="UP000266796">
    <property type="component" value="Chromosome"/>
</dbReference>
<dbReference type="EC" id="2.6.99.2" evidence="4 5"/>
<gene>
    <name evidence="4 6" type="primary">pdxJ</name>
    <name evidence="6" type="ORF">CKSOR_00180</name>
</gene>
<comment type="catalytic activity">
    <reaction evidence="4">
        <text>3-amino-2-oxopropyl phosphate + 1-deoxy-D-xylulose 5-phosphate = pyridoxine 5'-phosphate + phosphate + 2 H2O + H(+)</text>
        <dbReference type="Rhea" id="RHEA:15265"/>
        <dbReference type="ChEBI" id="CHEBI:15377"/>
        <dbReference type="ChEBI" id="CHEBI:15378"/>
        <dbReference type="ChEBI" id="CHEBI:43474"/>
        <dbReference type="ChEBI" id="CHEBI:57279"/>
        <dbReference type="ChEBI" id="CHEBI:57792"/>
        <dbReference type="ChEBI" id="CHEBI:58589"/>
        <dbReference type="EC" id="2.6.99.2"/>
    </reaction>
</comment>
<dbReference type="InterPro" id="IPR036130">
    <property type="entry name" value="Pyridoxine-5'_phos_synth"/>
</dbReference>
<dbReference type="NCBIfam" id="NF003625">
    <property type="entry name" value="PRK05265.1-3"/>
    <property type="match status" value="1"/>
</dbReference>
<proteinExistence type="inferred from homology"/>
<feature type="binding site" evidence="4">
    <location>
        <position position="207"/>
    </location>
    <ligand>
        <name>3-amino-2-oxopropyl phosphate</name>
        <dbReference type="ChEBI" id="CHEBI:57279"/>
    </ligand>
</feature>
<feature type="binding site" evidence="4">
    <location>
        <position position="64"/>
    </location>
    <ligand>
        <name>1-deoxy-D-xylulose 5-phosphate</name>
        <dbReference type="ChEBI" id="CHEBI:57792"/>
    </ligand>
</feature>
<dbReference type="PANTHER" id="PTHR30456:SF0">
    <property type="entry name" value="PYRIDOXINE 5'-PHOSPHATE SYNTHASE"/>
    <property type="match status" value="1"/>
</dbReference>
<reference evidence="6 7" key="1">
    <citation type="journal article" date="2018" name="Parasitology">
        <title>The reduced genome of Candidatus Kinetoplastibacterium sorsogonicusi, the endosymbiont of Kentomonas sorsogonicus (Trypanosomatidae): loss of the haem-synthesis pathway.</title>
        <authorList>
            <person name="Silva F.M."/>
            <person name="Kostygov A.Y."/>
            <person name="Spodareva V.V."/>
            <person name="Butenko A."/>
            <person name="Tossou R."/>
            <person name="Lukes J."/>
            <person name="Yurchenko V."/>
            <person name="Alves J.M.P."/>
        </authorList>
    </citation>
    <scope>NUCLEOTIDE SEQUENCE [LARGE SCALE GENOMIC DNA]</scope>
    <source>
        <strain evidence="6 7">MF-08</strain>
    </source>
</reference>